<dbReference type="CDD" id="cd11405">
    <property type="entry name" value="bHLHzip_MLXIP_like"/>
    <property type="match status" value="1"/>
</dbReference>
<dbReference type="InterPro" id="IPR052207">
    <property type="entry name" value="Max-like/E-box_TFs"/>
</dbReference>
<gene>
    <name evidence="9" type="ORF">EB796_011843</name>
</gene>
<dbReference type="InterPro" id="IPR036638">
    <property type="entry name" value="HLH_DNA-bd_sf"/>
</dbReference>
<evidence type="ECO:0000256" key="7">
    <source>
        <dbReference type="SAM" id="MobiDB-lite"/>
    </source>
</evidence>
<feature type="region of interest" description="Disordered" evidence="7">
    <location>
        <begin position="606"/>
        <end position="629"/>
    </location>
</feature>
<comment type="subcellular location">
    <subcellularLocation>
        <location evidence="1">Nucleus</location>
    </subcellularLocation>
</comment>
<name>A0A7J7JVF6_BUGNE</name>
<evidence type="ECO:0000256" key="4">
    <source>
        <dbReference type="ARBA" id="ARBA00023163"/>
    </source>
</evidence>
<dbReference type="InterPro" id="IPR011598">
    <property type="entry name" value="bHLH_dom"/>
</dbReference>
<dbReference type="AlphaFoldDB" id="A0A7J7JVF6"/>
<evidence type="ECO:0000256" key="5">
    <source>
        <dbReference type="ARBA" id="ARBA00023242"/>
    </source>
</evidence>
<feature type="compositionally biased region" description="Low complexity" evidence="7">
    <location>
        <begin position="611"/>
        <end position="629"/>
    </location>
</feature>
<organism evidence="9 10">
    <name type="scientific">Bugula neritina</name>
    <name type="common">Brown bryozoan</name>
    <name type="synonym">Sertularia neritina</name>
    <dbReference type="NCBI Taxonomy" id="10212"/>
    <lineage>
        <taxon>Eukaryota</taxon>
        <taxon>Metazoa</taxon>
        <taxon>Spiralia</taxon>
        <taxon>Lophotrochozoa</taxon>
        <taxon>Bryozoa</taxon>
        <taxon>Gymnolaemata</taxon>
        <taxon>Cheilostomatida</taxon>
        <taxon>Flustrina</taxon>
        <taxon>Buguloidea</taxon>
        <taxon>Bugulidae</taxon>
        <taxon>Bugula</taxon>
    </lineage>
</organism>
<sequence>MDDTHREPQAVVLEGKYWKRKLDIVCVEYQKWRIFYKKKLMPKKKEKMGIQELLDRVADTDSHTLTQSINVTQATNQPHITSEVGDNVMDFSDAFFASLSQTNQSPHIKDDLYYGFSNADIIQPNLVGLQPSLDEFVNMDTMEPFQDLFNDAFGFGTSTQQPQHIGGSLNNLAALDHIPVTPQGSSPPLFTGSQSNSFQHSANFPFAAPQLTHSAATHAAAYSTLPSHTQSLSDSAYSLILDTLVDQGQTTQSTNQLQAGWHNSSTTILMPPPTLPQTASVSPSTTVTPTTTLPLAAALQNTGSSKQSPQYTKTSSKKPRTIAPKVMPSPFLTQLLTSQKSRHLPTLSPKVPLPANPVKVSKVETMVPDLVAISGNKQTTLTAISQLTPTGLGKDKEVGRGEADEVFQLPKVSEKKELSAVGAAAVSPAEQKRRGHMKNGFETLQMIVPALANNPTTKVSKAAMLNKTAEFAQKLKTERQEMQTESDLLQKEIEALNAAIGSCQQQLPATGVPITSQNNEQMQQMLRAYIQERTTQNWKFYIFSKLATPLFDSFNSVVSTAGTDELYRTTHAWLDHHCTLPALRTAVLNSLRTICKETSILSEPERFPEEAQGAVSSAASCASNSLSPS</sequence>
<evidence type="ECO:0000259" key="8">
    <source>
        <dbReference type="PROSITE" id="PS50888"/>
    </source>
</evidence>
<keyword evidence="10" id="KW-1185">Reference proteome</keyword>
<proteinExistence type="predicted"/>
<evidence type="ECO:0000256" key="3">
    <source>
        <dbReference type="ARBA" id="ARBA00023125"/>
    </source>
</evidence>
<dbReference type="Proteomes" id="UP000593567">
    <property type="component" value="Unassembled WGS sequence"/>
</dbReference>
<dbReference type="PANTHER" id="PTHR15741">
    <property type="entry name" value="BASIC HELIX-LOOP-HELIX ZIP TRANSCRIPTION FACTOR"/>
    <property type="match status" value="1"/>
</dbReference>
<dbReference type="GO" id="GO:0005634">
    <property type="term" value="C:nucleus"/>
    <property type="evidence" value="ECO:0007669"/>
    <property type="project" value="UniProtKB-SubCell"/>
</dbReference>
<dbReference type="GO" id="GO:0000981">
    <property type="term" value="F:DNA-binding transcription factor activity, RNA polymerase II-specific"/>
    <property type="evidence" value="ECO:0007669"/>
    <property type="project" value="TreeGrafter"/>
</dbReference>
<dbReference type="SUPFAM" id="SSF47459">
    <property type="entry name" value="HLH, helix-loop-helix DNA-binding domain"/>
    <property type="match status" value="1"/>
</dbReference>
<keyword evidence="2" id="KW-0805">Transcription regulation</keyword>
<feature type="compositionally biased region" description="Polar residues" evidence="7">
    <location>
        <begin position="300"/>
        <end position="314"/>
    </location>
</feature>
<evidence type="ECO:0000313" key="10">
    <source>
        <dbReference type="Proteomes" id="UP000593567"/>
    </source>
</evidence>
<dbReference type="PANTHER" id="PTHR15741:SF37">
    <property type="entry name" value="LD38259P"/>
    <property type="match status" value="1"/>
</dbReference>
<keyword evidence="6" id="KW-0175">Coiled coil</keyword>
<accession>A0A7J7JVF6</accession>
<dbReference type="OrthoDB" id="6086776at2759"/>
<evidence type="ECO:0000256" key="2">
    <source>
        <dbReference type="ARBA" id="ARBA00023015"/>
    </source>
</evidence>
<dbReference type="GO" id="GO:0000978">
    <property type="term" value="F:RNA polymerase II cis-regulatory region sequence-specific DNA binding"/>
    <property type="evidence" value="ECO:0007669"/>
    <property type="project" value="TreeGrafter"/>
</dbReference>
<dbReference type="GO" id="GO:0046983">
    <property type="term" value="F:protein dimerization activity"/>
    <property type="evidence" value="ECO:0007669"/>
    <property type="project" value="InterPro"/>
</dbReference>
<feature type="coiled-coil region" evidence="6">
    <location>
        <begin position="472"/>
        <end position="506"/>
    </location>
</feature>
<dbReference type="EMBL" id="VXIV02001784">
    <property type="protein sequence ID" value="KAF6029845.1"/>
    <property type="molecule type" value="Genomic_DNA"/>
</dbReference>
<evidence type="ECO:0000256" key="6">
    <source>
        <dbReference type="SAM" id="Coils"/>
    </source>
</evidence>
<feature type="region of interest" description="Disordered" evidence="7">
    <location>
        <begin position="300"/>
        <end position="324"/>
    </location>
</feature>
<dbReference type="SMART" id="SM00353">
    <property type="entry name" value="HLH"/>
    <property type="match status" value="1"/>
</dbReference>
<keyword evidence="4" id="KW-0804">Transcription</keyword>
<dbReference type="Pfam" id="PF00010">
    <property type="entry name" value="HLH"/>
    <property type="match status" value="1"/>
</dbReference>
<keyword evidence="5" id="KW-0539">Nucleus</keyword>
<feature type="domain" description="BHLH" evidence="8">
    <location>
        <begin position="421"/>
        <end position="475"/>
    </location>
</feature>
<comment type="caution">
    <text evidence="9">The sequence shown here is derived from an EMBL/GenBank/DDBJ whole genome shotgun (WGS) entry which is preliminary data.</text>
</comment>
<protein>
    <submittedName>
        <fullName evidence="9">MLXIPL</fullName>
    </submittedName>
</protein>
<keyword evidence="3" id="KW-0238">DNA-binding</keyword>
<dbReference type="PROSITE" id="PS50888">
    <property type="entry name" value="BHLH"/>
    <property type="match status" value="1"/>
</dbReference>
<evidence type="ECO:0000256" key="1">
    <source>
        <dbReference type="ARBA" id="ARBA00004123"/>
    </source>
</evidence>
<reference evidence="9" key="1">
    <citation type="submission" date="2020-06" db="EMBL/GenBank/DDBJ databases">
        <title>Draft genome of Bugula neritina, a colonial animal packing powerful symbionts and potential medicines.</title>
        <authorList>
            <person name="Rayko M."/>
        </authorList>
    </citation>
    <scope>NUCLEOTIDE SEQUENCE [LARGE SCALE GENOMIC DNA]</scope>
    <source>
        <strain evidence="9">Kwan_BN1</strain>
    </source>
</reference>
<evidence type="ECO:0000313" key="9">
    <source>
        <dbReference type="EMBL" id="KAF6029845.1"/>
    </source>
</evidence>
<dbReference type="Gene3D" id="4.10.280.10">
    <property type="entry name" value="Helix-loop-helix DNA-binding domain"/>
    <property type="match status" value="1"/>
</dbReference>